<organism evidence="8 9">
    <name type="scientific">Abeliophyllum distichum</name>
    <dbReference type="NCBI Taxonomy" id="126358"/>
    <lineage>
        <taxon>Eukaryota</taxon>
        <taxon>Viridiplantae</taxon>
        <taxon>Streptophyta</taxon>
        <taxon>Embryophyta</taxon>
        <taxon>Tracheophyta</taxon>
        <taxon>Spermatophyta</taxon>
        <taxon>Magnoliopsida</taxon>
        <taxon>eudicotyledons</taxon>
        <taxon>Gunneridae</taxon>
        <taxon>Pentapetalae</taxon>
        <taxon>asterids</taxon>
        <taxon>lamiids</taxon>
        <taxon>Lamiales</taxon>
        <taxon>Oleaceae</taxon>
        <taxon>Forsythieae</taxon>
        <taxon>Abeliophyllum</taxon>
    </lineage>
</organism>
<evidence type="ECO:0000256" key="4">
    <source>
        <dbReference type="ARBA" id="ARBA00022833"/>
    </source>
</evidence>
<keyword evidence="2 6" id="KW-0479">Metal-binding</keyword>
<dbReference type="GO" id="GO:0006355">
    <property type="term" value="P:regulation of DNA-templated transcription"/>
    <property type="evidence" value="ECO:0007669"/>
    <property type="project" value="UniProtKB-UniRule"/>
</dbReference>
<evidence type="ECO:0000256" key="6">
    <source>
        <dbReference type="RuleBase" id="RU367018"/>
    </source>
</evidence>
<dbReference type="PANTHER" id="PTHR31669:SF302">
    <property type="entry name" value="PROTEIN FAR1-RELATED SEQUENCE"/>
    <property type="match status" value="1"/>
</dbReference>
<comment type="subcellular location">
    <subcellularLocation>
        <location evidence="6">Nucleus</location>
    </subcellularLocation>
</comment>
<dbReference type="InterPro" id="IPR006564">
    <property type="entry name" value="Znf_PMZ"/>
</dbReference>
<comment type="caution">
    <text evidence="8">The sequence shown here is derived from an EMBL/GenBank/DDBJ whole genome shotgun (WGS) entry which is preliminary data.</text>
</comment>
<comment type="similarity">
    <text evidence="1 6">Belongs to the FHY3/FAR1 family.</text>
</comment>
<gene>
    <name evidence="8" type="ORF">Adt_23532</name>
</gene>
<sequence length="135" mass="15906">MERVEHGKTFDRHRQLTYYPVTDLICCSCGTFDFDGYPCHHMISYWREKKVLLVLDKYILQRWTKNAKVSYVGDSKLTFRTDDCSSKSLMSRHGLLAHKASLLVDYADRCAKHFLDGQVSGIAFMYKGYKRWRYS</sequence>
<evidence type="ECO:0000256" key="5">
    <source>
        <dbReference type="PROSITE-ProRule" id="PRU00325"/>
    </source>
</evidence>
<evidence type="ECO:0000256" key="2">
    <source>
        <dbReference type="ARBA" id="ARBA00022723"/>
    </source>
</evidence>
<dbReference type="InterPro" id="IPR007527">
    <property type="entry name" value="Znf_SWIM"/>
</dbReference>
<evidence type="ECO:0000313" key="8">
    <source>
        <dbReference type="EMBL" id="KAL2497982.1"/>
    </source>
</evidence>
<dbReference type="PROSITE" id="PS50966">
    <property type="entry name" value="ZF_SWIM"/>
    <property type="match status" value="1"/>
</dbReference>
<protein>
    <recommendedName>
        <fullName evidence="6">Protein FAR1-RELATED SEQUENCE</fullName>
    </recommendedName>
</protein>
<name>A0ABD1SB55_9LAMI</name>
<feature type="domain" description="SWIM-type" evidence="7">
    <location>
        <begin position="19"/>
        <end position="50"/>
    </location>
</feature>
<dbReference type="InterPro" id="IPR031052">
    <property type="entry name" value="FHY3/FAR1"/>
</dbReference>
<keyword evidence="4 6" id="KW-0862">Zinc</keyword>
<dbReference type="EMBL" id="JBFOLK010000007">
    <property type="protein sequence ID" value="KAL2497982.1"/>
    <property type="molecule type" value="Genomic_DNA"/>
</dbReference>
<dbReference type="PANTHER" id="PTHR31669">
    <property type="entry name" value="PROTEIN FAR1-RELATED SEQUENCE 10-RELATED"/>
    <property type="match status" value="1"/>
</dbReference>
<proteinExistence type="inferred from homology"/>
<evidence type="ECO:0000256" key="3">
    <source>
        <dbReference type="ARBA" id="ARBA00022771"/>
    </source>
</evidence>
<accession>A0ABD1SB55</accession>
<dbReference type="GO" id="GO:0005634">
    <property type="term" value="C:nucleus"/>
    <property type="evidence" value="ECO:0007669"/>
    <property type="project" value="UniProtKB-SubCell"/>
</dbReference>
<evidence type="ECO:0000256" key="1">
    <source>
        <dbReference type="ARBA" id="ARBA00005889"/>
    </source>
</evidence>
<keyword evidence="9" id="KW-1185">Reference proteome</keyword>
<comment type="function">
    <text evidence="6">Putative transcription activator involved in regulating light control of development.</text>
</comment>
<dbReference type="GO" id="GO:0008270">
    <property type="term" value="F:zinc ion binding"/>
    <property type="evidence" value="ECO:0007669"/>
    <property type="project" value="UniProtKB-UniRule"/>
</dbReference>
<dbReference type="Proteomes" id="UP001604336">
    <property type="component" value="Unassembled WGS sequence"/>
</dbReference>
<keyword evidence="3 5" id="KW-0863">Zinc-finger</keyword>
<evidence type="ECO:0000259" key="7">
    <source>
        <dbReference type="PROSITE" id="PS50966"/>
    </source>
</evidence>
<dbReference type="SMART" id="SM00575">
    <property type="entry name" value="ZnF_PMZ"/>
    <property type="match status" value="1"/>
</dbReference>
<reference evidence="9" key="1">
    <citation type="submission" date="2024-07" db="EMBL/GenBank/DDBJ databases">
        <title>Two chromosome-level genome assemblies of Korean endemic species Abeliophyllum distichum and Forsythia ovata (Oleaceae).</title>
        <authorList>
            <person name="Jang H."/>
        </authorList>
    </citation>
    <scope>NUCLEOTIDE SEQUENCE [LARGE SCALE GENOMIC DNA]</scope>
</reference>
<dbReference type="Pfam" id="PF04434">
    <property type="entry name" value="SWIM"/>
    <property type="match status" value="1"/>
</dbReference>
<evidence type="ECO:0000313" key="9">
    <source>
        <dbReference type="Proteomes" id="UP001604336"/>
    </source>
</evidence>
<dbReference type="AlphaFoldDB" id="A0ABD1SB55"/>
<keyword evidence="6" id="KW-0539">Nucleus</keyword>